<accession>A0ACC0YI49</accession>
<dbReference type="EMBL" id="CM047742">
    <property type="protein sequence ID" value="KAJ0035935.1"/>
    <property type="molecule type" value="Genomic_DNA"/>
</dbReference>
<proteinExistence type="predicted"/>
<protein>
    <submittedName>
        <fullName evidence="1">Uncharacterized protein</fullName>
    </submittedName>
</protein>
<dbReference type="Proteomes" id="UP001163603">
    <property type="component" value="Chromosome 7"/>
</dbReference>
<evidence type="ECO:0000313" key="1">
    <source>
        <dbReference type="EMBL" id="KAJ0035935.1"/>
    </source>
</evidence>
<comment type="caution">
    <text evidence="1">The sequence shown here is derived from an EMBL/GenBank/DDBJ whole genome shotgun (WGS) entry which is preliminary data.</text>
</comment>
<sequence length="629" mass="70961">MSEGATLEYTPTWVVAAVCTVMVAASMELMLLGFVSLLLTVCQNLIAEICISKTLAKTWLPCRNHLKRTPHLMKYHLDSLFSSYVARHGVGRHLLSSSSSGNYCAKQGKVALLSATALHHLHIFIFVLAVAHVTFCALTVLFGGAKISQWKQWEDDIADEHDQKNFLNKFTNVHEHDFVKDRFEGVGKKYALRGWWHAFLMQFCGSITKSDYTTLRLGFIMNHCRSYPKFNFHNYVMRSFEDDFKKVVGIGWYCWTFVVLFLLANVHDLHAYFWISFIPFLLLIAVGTKLEHIITQLATEVAQKHMAVEGDLIVKPSDHHFWLNRPKFVLLLIHVTLFQNSFEIAVFFWIWVQYGFESCIMGNVKFIIPRLFIGAFVQFICSYSTLPLYAIVARIIKTKKGVKEKSGLFRKGLQKEVKLGVSSGGKKNGGEVGKPLAMDRVTEDTCRLGYGRIGYARILVEVDTTRKLSEVLNVCTPCDKPGVTKMLSPRPEYRVESGDLPKAKFVDNEGFQLVTKKSKGVSQKKDIIETNGSKKLKEEFGSSKAKVAKEPKAKSTISVSNVFQCLASTLEKRQVEPPNHHKVSKISTIAKDKETVMEEESEMGNSDAESDKASMVEFIKEGAVDLSHP</sequence>
<keyword evidence="2" id="KW-1185">Reference proteome</keyword>
<name>A0ACC0YI49_9ROSI</name>
<reference evidence="2" key="1">
    <citation type="journal article" date="2023" name="G3 (Bethesda)">
        <title>Genome assembly and association tests identify interacting loci associated with vigor, precocity, and sex in interspecific pistachio rootstocks.</title>
        <authorList>
            <person name="Palmer W."/>
            <person name="Jacygrad E."/>
            <person name="Sagayaradj S."/>
            <person name="Cavanaugh K."/>
            <person name="Han R."/>
            <person name="Bertier L."/>
            <person name="Beede B."/>
            <person name="Kafkas S."/>
            <person name="Golino D."/>
            <person name="Preece J."/>
            <person name="Michelmore R."/>
        </authorList>
    </citation>
    <scope>NUCLEOTIDE SEQUENCE [LARGE SCALE GENOMIC DNA]</scope>
</reference>
<evidence type="ECO:0000313" key="2">
    <source>
        <dbReference type="Proteomes" id="UP001163603"/>
    </source>
</evidence>
<organism evidence="1 2">
    <name type="scientific">Pistacia integerrima</name>
    <dbReference type="NCBI Taxonomy" id="434235"/>
    <lineage>
        <taxon>Eukaryota</taxon>
        <taxon>Viridiplantae</taxon>
        <taxon>Streptophyta</taxon>
        <taxon>Embryophyta</taxon>
        <taxon>Tracheophyta</taxon>
        <taxon>Spermatophyta</taxon>
        <taxon>Magnoliopsida</taxon>
        <taxon>eudicotyledons</taxon>
        <taxon>Gunneridae</taxon>
        <taxon>Pentapetalae</taxon>
        <taxon>rosids</taxon>
        <taxon>malvids</taxon>
        <taxon>Sapindales</taxon>
        <taxon>Anacardiaceae</taxon>
        <taxon>Pistacia</taxon>
    </lineage>
</organism>
<gene>
    <name evidence="1" type="ORF">Pint_26488</name>
</gene>